<reference evidence="2 3" key="1">
    <citation type="journal article" date="2019" name="Genome Biol. Evol.">
        <title>Insights into the evolution of the New World diploid cottons (Gossypium, subgenus Houzingenia) based on genome sequencing.</title>
        <authorList>
            <person name="Grover C.E."/>
            <person name="Arick M.A. 2nd"/>
            <person name="Thrash A."/>
            <person name="Conover J.L."/>
            <person name="Sanders W.S."/>
            <person name="Peterson D.G."/>
            <person name="Frelichowski J.E."/>
            <person name="Scheffler J.A."/>
            <person name="Scheffler B.E."/>
            <person name="Wendel J.F."/>
        </authorList>
    </citation>
    <scope>NUCLEOTIDE SEQUENCE [LARGE SCALE GENOMIC DNA]</scope>
    <source>
        <strain evidence="2">57</strain>
        <tissue evidence="2">Leaf</tissue>
    </source>
</reference>
<organism evidence="2 3">
    <name type="scientific">Gossypium klotzschianum</name>
    <dbReference type="NCBI Taxonomy" id="34286"/>
    <lineage>
        <taxon>Eukaryota</taxon>
        <taxon>Viridiplantae</taxon>
        <taxon>Streptophyta</taxon>
        <taxon>Embryophyta</taxon>
        <taxon>Tracheophyta</taxon>
        <taxon>Spermatophyta</taxon>
        <taxon>Magnoliopsida</taxon>
        <taxon>eudicotyledons</taxon>
        <taxon>Gunneridae</taxon>
        <taxon>Pentapetalae</taxon>
        <taxon>rosids</taxon>
        <taxon>malvids</taxon>
        <taxon>Malvales</taxon>
        <taxon>Malvaceae</taxon>
        <taxon>Malvoideae</taxon>
        <taxon>Gossypium</taxon>
    </lineage>
</organism>
<dbReference type="PANTHER" id="PTHR43061">
    <property type="entry name" value="GTP DIPHOSPHOKINASE RSH1, CHLOROPLASTIC-RELATED"/>
    <property type="match status" value="1"/>
</dbReference>
<dbReference type="EMBL" id="JABFAB010000004">
    <property type="protein sequence ID" value="MBA0645239.1"/>
    <property type="molecule type" value="Genomic_DNA"/>
</dbReference>
<dbReference type="SUPFAM" id="SSF81271">
    <property type="entry name" value="TGS-like"/>
    <property type="match status" value="1"/>
</dbReference>
<accession>A0A7J8U4D6</accession>
<dbReference type="OrthoDB" id="1716448at2759"/>
<evidence type="ECO:0000313" key="3">
    <source>
        <dbReference type="Proteomes" id="UP000593573"/>
    </source>
</evidence>
<dbReference type="Gene3D" id="3.10.20.30">
    <property type="match status" value="1"/>
</dbReference>
<sequence length="96" mass="10614">MDEAFSFLQLGWLNAIREWQEELVGNMSSREFVPEISYAVVSSSLPQGERGATVIDYAYMIHTDIGNKMVAANVNVNLVSPTHVLANAEVVEIITD</sequence>
<keyword evidence="3" id="KW-1185">Reference proteome</keyword>
<feature type="non-terminal residue" evidence="2">
    <location>
        <position position="1"/>
    </location>
</feature>
<proteinExistence type="predicted"/>
<dbReference type="InterPro" id="IPR012676">
    <property type="entry name" value="TGS-like"/>
</dbReference>
<gene>
    <name evidence="2" type="ORF">Goklo_013361</name>
</gene>
<dbReference type="Pfam" id="PF02824">
    <property type="entry name" value="TGS"/>
    <property type="match status" value="1"/>
</dbReference>
<dbReference type="InterPro" id="IPR004095">
    <property type="entry name" value="TGS"/>
</dbReference>
<dbReference type="InterPro" id="IPR012675">
    <property type="entry name" value="Beta-grasp_dom_sf"/>
</dbReference>
<feature type="domain" description="TGS" evidence="1">
    <location>
        <begin position="45"/>
        <end position="95"/>
    </location>
</feature>
<comment type="caution">
    <text evidence="2">The sequence shown here is derived from an EMBL/GenBank/DDBJ whole genome shotgun (WGS) entry which is preliminary data.</text>
</comment>
<protein>
    <recommendedName>
        <fullName evidence="1">TGS domain-containing protein</fullName>
    </recommendedName>
</protein>
<dbReference type="Proteomes" id="UP000593573">
    <property type="component" value="Unassembled WGS sequence"/>
</dbReference>
<evidence type="ECO:0000259" key="1">
    <source>
        <dbReference type="Pfam" id="PF02824"/>
    </source>
</evidence>
<dbReference type="PANTHER" id="PTHR43061:SF1">
    <property type="entry name" value="GTP DIPHOSPHOKINASE RSH1, CHLOROPLASTIC-RELATED"/>
    <property type="match status" value="1"/>
</dbReference>
<evidence type="ECO:0000313" key="2">
    <source>
        <dbReference type="EMBL" id="MBA0645239.1"/>
    </source>
</evidence>
<dbReference type="AlphaFoldDB" id="A0A7J8U4D6"/>
<name>A0A7J8U4D6_9ROSI</name>